<evidence type="ECO:0000259" key="13">
    <source>
        <dbReference type="PROSITE" id="PS50109"/>
    </source>
</evidence>
<keyword evidence="7 12" id="KW-0812">Transmembrane</keyword>
<comment type="catalytic activity">
    <reaction evidence="1">
        <text>ATP + protein L-histidine = ADP + protein N-phospho-L-histidine.</text>
        <dbReference type="EC" id="2.7.13.3"/>
    </reaction>
</comment>
<evidence type="ECO:0000256" key="1">
    <source>
        <dbReference type="ARBA" id="ARBA00000085"/>
    </source>
</evidence>
<dbReference type="PROSITE" id="PS50109">
    <property type="entry name" value="HIS_KIN"/>
    <property type="match status" value="1"/>
</dbReference>
<evidence type="ECO:0000256" key="9">
    <source>
        <dbReference type="ARBA" id="ARBA00022989"/>
    </source>
</evidence>
<dbReference type="InterPro" id="IPR036097">
    <property type="entry name" value="HisK_dim/P_sf"/>
</dbReference>
<evidence type="ECO:0000259" key="14">
    <source>
        <dbReference type="PROSITE" id="PS50885"/>
    </source>
</evidence>
<evidence type="ECO:0000256" key="12">
    <source>
        <dbReference type="SAM" id="Phobius"/>
    </source>
</evidence>
<dbReference type="PRINTS" id="PR00344">
    <property type="entry name" value="BCTRLSENSOR"/>
</dbReference>
<comment type="subcellular location">
    <subcellularLocation>
        <location evidence="2">Membrane</location>
        <topology evidence="2">Multi-pass membrane protein</topology>
    </subcellularLocation>
</comment>
<reference evidence="15 16" key="1">
    <citation type="submission" date="2020-08" db="EMBL/GenBank/DDBJ databases">
        <title>Genomic Encyclopedia of Type Strains, Phase IV (KMG-IV): sequencing the most valuable type-strain genomes for metagenomic binning, comparative biology and taxonomic classification.</title>
        <authorList>
            <person name="Goeker M."/>
        </authorList>
    </citation>
    <scope>NUCLEOTIDE SEQUENCE [LARGE SCALE GENOMIC DNA]</scope>
    <source>
        <strain evidence="15 16">DSM 14925</strain>
    </source>
</reference>
<evidence type="ECO:0000256" key="4">
    <source>
        <dbReference type="ARBA" id="ARBA00015735"/>
    </source>
</evidence>
<evidence type="ECO:0000256" key="5">
    <source>
        <dbReference type="ARBA" id="ARBA00022553"/>
    </source>
</evidence>
<name>A0A841C6J1_9LACT</name>
<evidence type="ECO:0000256" key="11">
    <source>
        <dbReference type="ARBA" id="ARBA00023136"/>
    </source>
</evidence>
<accession>A0A841C6J1</accession>
<feature type="domain" description="HAMP" evidence="14">
    <location>
        <begin position="215"/>
        <end position="269"/>
    </location>
</feature>
<dbReference type="SMART" id="SM00388">
    <property type="entry name" value="HisKA"/>
    <property type="match status" value="1"/>
</dbReference>
<keyword evidence="16" id="KW-1185">Reference proteome</keyword>
<dbReference type="Pfam" id="PF18719">
    <property type="entry name" value="ArlS_N"/>
    <property type="match status" value="1"/>
</dbReference>
<evidence type="ECO:0000256" key="6">
    <source>
        <dbReference type="ARBA" id="ARBA00022679"/>
    </source>
</evidence>
<keyword evidence="11 12" id="KW-0472">Membrane</keyword>
<dbReference type="SUPFAM" id="SSF55874">
    <property type="entry name" value="ATPase domain of HSP90 chaperone/DNA topoisomerase II/histidine kinase"/>
    <property type="match status" value="1"/>
</dbReference>
<dbReference type="EC" id="2.7.13.3" evidence="3"/>
<evidence type="ECO:0000256" key="10">
    <source>
        <dbReference type="ARBA" id="ARBA00023012"/>
    </source>
</evidence>
<evidence type="ECO:0000313" key="15">
    <source>
        <dbReference type="EMBL" id="MBB5887222.1"/>
    </source>
</evidence>
<dbReference type="SMART" id="SM00304">
    <property type="entry name" value="HAMP"/>
    <property type="match status" value="1"/>
</dbReference>
<dbReference type="GO" id="GO:0016020">
    <property type="term" value="C:membrane"/>
    <property type="evidence" value="ECO:0007669"/>
    <property type="project" value="UniProtKB-SubCell"/>
</dbReference>
<dbReference type="Proteomes" id="UP000562464">
    <property type="component" value="Unassembled WGS sequence"/>
</dbReference>
<dbReference type="InterPro" id="IPR036890">
    <property type="entry name" value="HATPase_C_sf"/>
</dbReference>
<keyword evidence="6" id="KW-0808">Transferase</keyword>
<sequence>MINKAVKAIRTKKSRPKKSILRRWSIANAAFFFVAILIVAFASFRIVLSTIDKSNKQSMIQSMNNLVTPLQESDVPLSVKNLKSYLKIDSDLEINKNEYVIQTSPVLSNMIGQKNLSFYIYGNNKKLIFSTLDKSFPFHRDTGGKTVLINYKGSQGFLLSKAISSVKSNQIVGYALIFFNLDPFTSLAQEIFSYFVWIALVGFVTAAFFGYWMGRRFTHPISKITGSMEKVAAHPDEKFVPVEIEQEDEVGQIAKFYNSMMNRVNYYIEQQKGFVSDVSHELRTPLAVIDGHLKLLKRWGKDDPKVLEESLSISIDEISNVKLMLEEMLSISRLENLPYEYLMKKCTPLKETANALTNFKLLHKDFIVELDNKVIVSTEIQMDPSHYVQALNILLENAVKYSPDIPKSIKLTLRESGKYVEASVSDQGMGISKEDQNLIFERFYRADRARNREIGGTGLGLSILSKMIKQYQGEIKVESKLGEGSIFTFKIPKVKS</sequence>
<dbReference type="CDD" id="cd06225">
    <property type="entry name" value="HAMP"/>
    <property type="match status" value="1"/>
</dbReference>
<dbReference type="CDD" id="cd00082">
    <property type="entry name" value="HisKA"/>
    <property type="match status" value="1"/>
</dbReference>
<evidence type="ECO:0000256" key="3">
    <source>
        <dbReference type="ARBA" id="ARBA00012438"/>
    </source>
</evidence>
<dbReference type="InterPro" id="IPR050398">
    <property type="entry name" value="HssS/ArlS-like"/>
</dbReference>
<dbReference type="InterPro" id="IPR003661">
    <property type="entry name" value="HisK_dim/P_dom"/>
</dbReference>
<evidence type="ECO:0000256" key="7">
    <source>
        <dbReference type="ARBA" id="ARBA00022692"/>
    </source>
</evidence>
<dbReference type="EMBL" id="JACHHV010000001">
    <property type="protein sequence ID" value="MBB5887222.1"/>
    <property type="molecule type" value="Genomic_DNA"/>
</dbReference>
<evidence type="ECO:0000256" key="2">
    <source>
        <dbReference type="ARBA" id="ARBA00004141"/>
    </source>
</evidence>
<keyword evidence="9 12" id="KW-1133">Transmembrane helix</keyword>
<dbReference type="InterPro" id="IPR005467">
    <property type="entry name" value="His_kinase_dom"/>
</dbReference>
<feature type="domain" description="Histidine kinase" evidence="13">
    <location>
        <begin position="277"/>
        <end position="495"/>
    </location>
</feature>
<protein>
    <recommendedName>
        <fullName evidence="4">Signal transduction histidine-protein kinase ArlS</fullName>
        <ecNumber evidence="3">2.7.13.3</ecNumber>
    </recommendedName>
</protein>
<dbReference type="PANTHER" id="PTHR45528">
    <property type="entry name" value="SENSOR HISTIDINE KINASE CPXA"/>
    <property type="match status" value="1"/>
</dbReference>
<dbReference type="Gene3D" id="3.30.565.10">
    <property type="entry name" value="Histidine kinase-like ATPase, C-terminal domain"/>
    <property type="match status" value="1"/>
</dbReference>
<dbReference type="PROSITE" id="PS50885">
    <property type="entry name" value="HAMP"/>
    <property type="match status" value="1"/>
</dbReference>
<dbReference type="RefSeq" id="WP_183538197.1">
    <property type="nucleotide sequence ID" value="NZ_JACHHV010000001.1"/>
</dbReference>
<evidence type="ECO:0000313" key="16">
    <source>
        <dbReference type="Proteomes" id="UP000562464"/>
    </source>
</evidence>
<dbReference type="Gene3D" id="6.10.340.10">
    <property type="match status" value="1"/>
</dbReference>
<dbReference type="CDD" id="cd00075">
    <property type="entry name" value="HATPase"/>
    <property type="match status" value="1"/>
</dbReference>
<gene>
    <name evidence="15" type="ORF">HNQ37_000090</name>
</gene>
<organism evidence="15 16">
    <name type="scientific">Lactovum miscens</name>
    <dbReference type="NCBI Taxonomy" id="190387"/>
    <lineage>
        <taxon>Bacteria</taxon>
        <taxon>Bacillati</taxon>
        <taxon>Bacillota</taxon>
        <taxon>Bacilli</taxon>
        <taxon>Lactobacillales</taxon>
        <taxon>Streptococcaceae</taxon>
        <taxon>Lactovum</taxon>
    </lineage>
</organism>
<dbReference type="InterPro" id="IPR003594">
    <property type="entry name" value="HATPase_dom"/>
</dbReference>
<dbReference type="InterPro" id="IPR004358">
    <property type="entry name" value="Sig_transdc_His_kin-like_C"/>
</dbReference>
<dbReference type="SMART" id="SM00387">
    <property type="entry name" value="HATPase_c"/>
    <property type="match status" value="1"/>
</dbReference>
<keyword evidence="8 15" id="KW-0418">Kinase</keyword>
<dbReference type="InterPro" id="IPR041610">
    <property type="entry name" value="ArlS_N"/>
</dbReference>
<dbReference type="Pfam" id="PF00512">
    <property type="entry name" value="HisKA"/>
    <property type="match status" value="1"/>
</dbReference>
<dbReference type="FunFam" id="1.10.287.130:FF:000001">
    <property type="entry name" value="Two-component sensor histidine kinase"/>
    <property type="match status" value="1"/>
</dbReference>
<dbReference type="GO" id="GO:0000155">
    <property type="term" value="F:phosphorelay sensor kinase activity"/>
    <property type="evidence" value="ECO:0007669"/>
    <property type="project" value="InterPro"/>
</dbReference>
<keyword evidence="5" id="KW-0597">Phosphoprotein</keyword>
<dbReference type="Pfam" id="PF02518">
    <property type="entry name" value="HATPase_c"/>
    <property type="match status" value="1"/>
</dbReference>
<dbReference type="InterPro" id="IPR003660">
    <property type="entry name" value="HAMP_dom"/>
</dbReference>
<keyword evidence="10" id="KW-0902">Two-component regulatory system</keyword>
<dbReference type="PANTHER" id="PTHR45528:SF12">
    <property type="entry name" value="SENSOR HISTIDINE KINASE ARSS"/>
    <property type="match status" value="1"/>
</dbReference>
<comment type="caution">
    <text evidence="15">The sequence shown here is derived from an EMBL/GenBank/DDBJ whole genome shotgun (WGS) entry which is preliminary data.</text>
</comment>
<dbReference type="SUPFAM" id="SSF47384">
    <property type="entry name" value="Homodimeric domain of signal transducing histidine kinase"/>
    <property type="match status" value="1"/>
</dbReference>
<dbReference type="FunFam" id="3.30.565.10:FF:000006">
    <property type="entry name" value="Sensor histidine kinase WalK"/>
    <property type="match status" value="1"/>
</dbReference>
<dbReference type="Gene3D" id="1.10.287.130">
    <property type="match status" value="1"/>
</dbReference>
<proteinExistence type="predicted"/>
<feature type="transmembrane region" description="Helical" evidence="12">
    <location>
        <begin position="21"/>
        <end position="48"/>
    </location>
</feature>
<dbReference type="AlphaFoldDB" id="A0A841C6J1"/>
<feature type="transmembrane region" description="Helical" evidence="12">
    <location>
        <begin position="191"/>
        <end position="213"/>
    </location>
</feature>
<evidence type="ECO:0000256" key="8">
    <source>
        <dbReference type="ARBA" id="ARBA00022777"/>
    </source>
</evidence>